<dbReference type="AlphaFoldDB" id="A0A381U270"/>
<evidence type="ECO:0000259" key="1">
    <source>
        <dbReference type="Pfam" id="PF16363"/>
    </source>
</evidence>
<name>A0A381U270_9ZZZZ</name>
<dbReference type="PANTHER" id="PTHR43000">
    <property type="entry name" value="DTDP-D-GLUCOSE 4,6-DEHYDRATASE-RELATED"/>
    <property type="match status" value="1"/>
</dbReference>
<organism evidence="2">
    <name type="scientific">marine metagenome</name>
    <dbReference type="NCBI Taxonomy" id="408172"/>
    <lineage>
        <taxon>unclassified sequences</taxon>
        <taxon>metagenomes</taxon>
        <taxon>ecological metagenomes</taxon>
    </lineage>
</organism>
<sequence length="332" mass="36685">MELQGKKCLITGGAGFIGSNLADKLVDKGCRLRILDNLSNGKYENIEHHEKSGRLQFIQGSVLESADISKAMRGVEVVFHLACLGVRHSIAHPFENHQVNAEGTLNVLTKAEEAGVERFIYCSSSEIYGTARYVPIPETHPPRPETVYGASKLAGEAYARAFHKTYGMKTVIIRPFNTYGPRSHFEGDAGEVIPKSIIRALNGQPILIFGDGSQTRDFTYVEDVGWGLILLAECDDAIGQTLNIGSGTEISIKDLAETICKVIGADESNIELQDKRPGDVGRLLADSSNFKKLCNWEAKVDFDKGIKKTVDYFKHHLRGFKNLIKEESGRNW</sequence>
<dbReference type="Gene3D" id="3.40.50.720">
    <property type="entry name" value="NAD(P)-binding Rossmann-like Domain"/>
    <property type="match status" value="1"/>
</dbReference>
<accession>A0A381U270</accession>
<gene>
    <name evidence="2" type="ORF">METZ01_LOCUS75038</name>
</gene>
<dbReference type="SUPFAM" id="SSF51735">
    <property type="entry name" value="NAD(P)-binding Rossmann-fold domains"/>
    <property type="match status" value="1"/>
</dbReference>
<feature type="domain" description="NAD(P)-binding" evidence="1">
    <location>
        <begin position="9"/>
        <end position="309"/>
    </location>
</feature>
<dbReference type="InterPro" id="IPR016040">
    <property type="entry name" value="NAD(P)-bd_dom"/>
</dbReference>
<dbReference type="Gene3D" id="3.90.25.10">
    <property type="entry name" value="UDP-galactose 4-epimerase, domain 1"/>
    <property type="match status" value="1"/>
</dbReference>
<dbReference type="EMBL" id="UINC01005575">
    <property type="protein sequence ID" value="SVA22184.1"/>
    <property type="molecule type" value="Genomic_DNA"/>
</dbReference>
<dbReference type="InterPro" id="IPR036291">
    <property type="entry name" value="NAD(P)-bd_dom_sf"/>
</dbReference>
<reference evidence="2" key="1">
    <citation type="submission" date="2018-05" db="EMBL/GenBank/DDBJ databases">
        <authorList>
            <person name="Lanie J.A."/>
            <person name="Ng W.-L."/>
            <person name="Kazmierczak K.M."/>
            <person name="Andrzejewski T.M."/>
            <person name="Davidsen T.M."/>
            <person name="Wayne K.J."/>
            <person name="Tettelin H."/>
            <person name="Glass J.I."/>
            <person name="Rusch D."/>
            <person name="Podicherti R."/>
            <person name="Tsui H.-C.T."/>
            <person name="Winkler M.E."/>
        </authorList>
    </citation>
    <scope>NUCLEOTIDE SEQUENCE</scope>
</reference>
<dbReference type="Pfam" id="PF16363">
    <property type="entry name" value="GDP_Man_Dehyd"/>
    <property type="match status" value="1"/>
</dbReference>
<protein>
    <recommendedName>
        <fullName evidence="1">NAD(P)-binding domain-containing protein</fullName>
    </recommendedName>
</protein>
<evidence type="ECO:0000313" key="2">
    <source>
        <dbReference type="EMBL" id="SVA22184.1"/>
    </source>
</evidence>
<proteinExistence type="predicted"/>